<evidence type="ECO:0000313" key="3">
    <source>
        <dbReference type="EMBL" id="VVB07898.1"/>
    </source>
</evidence>
<gene>
    <name evidence="3" type="ORF">ANE_LOCUS18342</name>
</gene>
<comment type="caution">
    <text evidence="3">The sequence shown here is derived from an EMBL/GenBank/DDBJ whole genome shotgun (WGS) entry which is preliminary data.</text>
</comment>
<dbReference type="PANTHER" id="PTHR12785">
    <property type="entry name" value="SPLICING FACTOR 3B"/>
    <property type="match status" value="1"/>
</dbReference>
<protein>
    <submittedName>
        <fullName evidence="3">Uncharacterized protein</fullName>
    </submittedName>
</protein>
<dbReference type="EMBL" id="CABITT030000006">
    <property type="protein sequence ID" value="VVB07898.1"/>
    <property type="molecule type" value="Genomic_DNA"/>
</dbReference>
<dbReference type="OrthoDB" id="10260794at2759"/>
<dbReference type="Pfam" id="PF04037">
    <property type="entry name" value="DUF382"/>
    <property type="match status" value="1"/>
</dbReference>
<name>A0A565C2W5_9BRAS</name>
<feature type="domain" description="PSP proline-rich" evidence="2">
    <location>
        <begin position="45"/>
        <end position="61"/>
    </location>
</feature>
<dbReference type="AlphaFoldDB" id="A0A565C2W5"/>
<evidence type="ECO:0000259" key="2">
    <source>
        <dbReference type="Pfam" id="PF04046"/>
    </source>
</evidence>
<sequence>MGKMDIDYQVLHDAFFKYQTKHKLTFLGELYFEGKEFEVKLREMKPGTLSHDLKEALGMPEVDEYGRPLYGDVLSVQQQDQPTYECLKRKVKTLLQEHYKEPVTLKTRLEPKGDGLWCGAQVDLLRGQKTNRVDVSLQPEELEAMVNVSPTK</sequence>
<dbReference type="InterPro" id="IPR052584">
    <property type="entry name" value="U2_snRNP_Complex_Component"/>
</dbReference>
<evidence type="ECO:0000259" key="1">
    <source>
        <dbReference type="Pfam" id="PF04037"/>
    </source>
</evidence>
<reference evidence="3" key="1">
    <citation type="submission" date="2019-07" db="EMBL/GenBank/DDBJ databases">
        <authorList>
            <person name="Dittberner H."/>
        </authorList>
    </citation>
    <scope>NUCLEOTIDE SEQUENCE [LARGE SCALE GENOMIC DNA]</scope>
</reference>
<keyword evidence="4" id="KW-1185">Reference proteome</keyword>
<dbReference type="GO" id="GO:0005634">
    <property type="term" value="C:nucleus"/>
    <property type="evidence" value="ECO:0007669"/>
    <property type="project" value="InterPro"/>
</dbReference>
<dbReference type="InterPro" id="IPR006568">
    <property type="entry name" value="PSP_pro-rich"/>
</dbReference>
<organism evidence="3 4">
    <name type="scientific">Arabis nemorensis</name>
    <dbReference type="NCBI Taxonomy" id="586526"/>
    <lineage>
        <taxon>Eukaryota</taxon>
        <taxon>Viridiplantae</taxon>
        <taxon>Streptophyta</taxon>
        <taxon>Embryophyta</taxon>
        <taxon>Tracheophyta</taxon>
        <taxon>Spermatophyta</taxon>
        <taxon>Magnoliopsida</taxon>
        <taxon>eudicotyledons</taxon>
        <taxon>Gunneridae</taxon>
        <taxon>Pentapetalae</taxon>
        <taxon>rosids</taxon>
        <taxon>malvids</taxon>
        <taxon>Brassicales</taxon>
        <taxon>Brassicaceae</taxon>
        <taxon>Arabideae</taxon>
        <taxon>Arabis</taxon>
    </lineage>
</organism>
<dbReference type="PANTHER" id="PTHR12785:SF6">
    <property type="entry name" value="SPLICING FACTOR 3B SUBUNIT 2"/>
    <property type="match status" value="1"/>
</dbReference>
<dbReference type="InterPro" id="IPR007180">
    <property type="entry name" value="DUF382"/>
</dbReference>
<proteinExistence type="predicted"/>
<evidence type="ECO:0000313" key="4">
    <source>
        <dbReference type="Proteomes" id="UP000489600"/>
    </source>
</evidence>
<feature type="domain" description="DUF382" evidence="1">
    <location>
        <begin position="1"/>
        <end position="36"/>
    </location>
</feature>
<dbReference type="Pfam" id="PF04046">
    <property type="entry name" value="PSP"/>
    <property type="match status" value="1"/>
</dbReference>
<accession>A0A565C2W5</accession>
<dbReference type="Proteomes" id="UP000489600">
    <property type="component" value="Unassembled WGS sequence"/>
</dbReference>